<evidence type="ECO:0000259" key="8">
    <source>
        <dbReference type="Pfam" id="PF25963"/>
    </source>
</evidence>
<reference evidence="9 10" key="1">
    <citation type="journal article" date="2012" name="J. Bacteriol.">
        <title>Genome Sequence of Gallaecimonas xiamenensis Type Strain 3-C-1.</title>
        <authorList>
            <person name="Lai Q."/>
            <person name="Wang L."/>
            <person name="Wang W."/>
            <person name="Shao Z."/>
        </authorList>
    </citation>
    <scope>NUCLEOTIDE SEQUENCE [LARGE SCALE GENOMIC DNA]</scope>
    <source>
        <strain evidence="9 10">3-C-1</strain>
    </source>
</reference>
<dbReference type="SUPFAM" id="SSF111369">
    <property type="entry name" value="HlyD-like secretion proteins"/>
    <property type="match status" value="1"/>
</dbReference>
<keyword evidence="10" id="KW-1185">Reference proteome</keyword>
<name>K2KF29_9GAMM</name>
<dbReference type="InterPro" id="IPR058624">
    <property type="entry name" value="MdtA-like_HH"/>
</dbReference>
<dbReference type="STRING" id="745411.B3C1_05957"/>
<evidence type="ECO:0000256" key="5">
    <source>
        <dbReference type="ARBA" id="ARBA00023136"/>
    </source>
</evidence>
<dbReference type="Pfam" id="PF25963">
    <property type="entry name" value="Beta-barrel_AAEA"/>
    <property type="match status" value="1"/>
</dbReference>
<protein>
    <submittedName>
        <fullName evidence="9">Secretion protein HlyD family protein</fullName>
    </submittedName>
</protein>
<dbReference type="PANTHER" id="PTHR30367">
    <property type="entry name" value="P-HYDROXYBENZOIC ACID EFFLUX PUMP SUBUNIT AAEA-RELATED"/>
    <property type="match status" value="1"/>
</dbReference>
<accession>K2KF29</accession>
<keyword evidence="4" id="KW-1133">Transmembrane helix</keyword>
<evidence type="ECO:0000259" key="7">
    <source>
        <dbReference type="Pfam" id="PF25917"/>
    </source>
</evidence>
<feature type="domain" description="Multidrug resistance protein MdtA-like barrel-sandwich hybrid" evidence="7">
    <location>
        <begin position="42"/>
        <end position="179"/>
    </location>
</feature>
<keyword evidence="5" id="KW-0472">Membrane</keyword>
<organism evidence="9 10">
    <name type="scientific">Gallaecimonas xiamenensis 3-C-1</name>
    <dbReference type="NCBI Taxonomy" id="745411"/>
    <lineage>
        <taxon>Bacteria</taxon>
        <taxon>Pseudomonadati</taxon>
        <taxon>Pseudomonadota</taxon>
        <taxon>Gammaproteobacteria</taxon>
        <taxon>Enterobacterales</taxon>
        <taxon>Gallaecimonadaceae</taxon>
        <taxon>Gallaecimonas</taxon>
    </lineage>
</organism>
<evidence type="ECO:0000313" key="9">
    <source>
        <dbReference type="EMBL" id="EKE75980.1"/>
    </source>
</evidence>
<dbReference type="OrthoDB" id="9811754at2"/>
<dbReference type="EMBL" id="AMRI01000006">
    <property type="protein sequence ID" value="EKE75980.1"/>
    <property type="molecule type" value="Genomic_DNA"/>
</dbReference>
<dbReference type="Gene3D" id="2.40.30.170">
    <property type="match status" value="1"/>
</dbReference>
<dbReference type="InterPro" id="IPR050393">
    <property type="entry name" value="MFP_Efflux_Pump"/>
</dbReference>
<evidence type="ECO:0000256" key="2">
    <source>
        <dbReference type="ARBA" id="ARBA00009477"/>
    </source>
</evidence>
<dbReference type="RefSeq" id="WP_008483571.1">
    <property type="nucleotide sequence ID" value="NZ_AMRI01000006.1"/>
</dbReference>
<dbReference type="Gene3D" id="1.10.287.470">
    <property type="entry name" value="Helix hairpin bin"/>
    <property type="match status" value="1"/>
</dbReference>
<dbReference type="InterPro" id="IPR058625">
    <property type="entry name" value="MdtA-like_BSH"/>
</dbReference>
<dbReference type="Pfam" id="PF25917">
    <property type="entry name" value="BSH_RND"/>
    <property type="match status" value="1"/>
</dbReference>
<dbReference type="PANTHER" id="PTHR30367:SF12">
    <property type="entry name" value="P-HYDROXYBENZOIC ACID EFFLUX PUMP SUBUNIT AAEA"/>
    <property type="match status" value="1"/>
</dbReference>
<dbReference type="PATRIC" id="fig|745411.4.peg.1186"/>
<evidence type="ECO:0000313" key="10">
    <source>
        <dbReference type="Proteomes" id="UP000006755"/>
    </source>
</evidence>
<dbReference type="GO" id="GO:0016020">
    <property type="term" value="C:membrane"/>
    <property type="evidence" value="ECO:0007669"/>
    <property type="project" value="InterPro"/>
</dbReference>
<evidence type="ECO:0000256" key="1">
    <source>
        <dbReference type="ARBA" id="ARBA00004167"/>
    </source>
</evidence>
<dbReference type="NCBIfam" id="TIGR01730">
    <property type="entry name" value="RND_mfp"/>
    <property type="match status" value="1"/>
</dbReference>
<feature type="domain" description="Multidrug resistance protein MdtA-like alpha-helical hairpin" evidence="6">
    <location>
        <begin position="84"/>
        <end position="151"/>
    </location>
</feature>
<evidence type="ECO:0000256" key="3">
    <source>
        <dbReference type="ARBA" id="ARBA00022692"/>
    </source>
</evidence>
<dbReference type="AlphaFoldDB" id="K2KF29"/>
<comment type="caution">
    <text evidence="9">The sequence shown here is derived from an EMBL/GenBank/DDBJ whole genome shotgun (WGS) entry which is preliminary data.</text>
</comment>
<feature type="domain" description="p-hydroxybenzoic acid efflux pump subunit AaeA-like beta-barrel" evidence="8">
    <location>
        <begin position="187"/>
        <end position="282"/>
    </location>
</feature>
<sequence length="289" mass="32173">MVQLLRVAVTLLLMVAAVFAGRWVWDHYLYSPWTRDGRVRAEVVTIAPDVGGWVTELKVHDNQEVKKGDLIFTIDSTRYQADIAEAEAQVEHQRYAWELAKHQYERRRQLVNKSAISDEDLETYRINTELALASFRLAESQVETARINLARTQVKAPEDGTLINLGLRQGNYVNKGTPVLSLVKKGSFYVTGYFEETKLPMVKVGQGAEVRLMSGGKPLTGRVQSIARGIADTNTATNSQLLPQVQQTFNWVRLAQRIPVDIALDPVPQDVVLSAGMTVSIKLAADSAP</sequence>
<dbReference type="Proteomes" id="UP000006755">
    <property type="component" value="Unassembled WGS sequence"/>
</dbReference>
<evidence type="ECO:0000259" key="6">
    <source>
        <dbReference type="Pfam" id="PF25876"/>
    </source>
</evidence>
<dbReference type="InterPro" id="IPR006143">
    <property type="entry name" value="RND_pump_MFP"/>
</dbReference>
<keyword evidence="3" id="KW-0812">Transmembrane</keyword>
<evidence type="ECO:0000256" key="4">
    <source>
        <dbReference type="ARBA" id="ARBA00022989"/>
    </source>
</evidence>
<dbReference type="eggNOG" id="COG1566">
    <property type="taxonomic scope" value="Bacteria"/>
</dbReference>
<dbReference type="InterPro" id="IPR058634">
    <property type="entry name" value="AaeA-lik-b-barrel"/>
</dbReference>
<comment type="subcellular location">
    <subcellularLocation>
        <location evidence="1">Membrane</location>
        <topology evidence="1">Single-pass membrane protein</topology>
    </subcellularLocation>
</comment>
<dbReference type="GO" id="GO:0022857">
    <property type="term" value="F:transmembrane transporter activity"/>
    <property type="evidence" value="ECO:0007669"/>
    <property type="project" value="InterPro"/>
</dbReference>
<comment type="similarity">
    <text evidence="2">Belongs to the membrane fusion protein (MFP) (TC 8.A.1) family.</text>
</comment>
<gene>
    <name evidence="9" type="ORF">B3C1_05957</name>
</gene>
<dbReference type="Pfam" id="PF25876">
    <property type="entry name" value="HH_MFP_RND"/>
    <property type="match status" value="1"/>
</dbReference>
<proteinExistence type="inferred from homology"/>